<dbReference type="Gene3D" id="3.40.50.11590">
    <property type="match status" value="1"/>
</dbReference>
<gene>
    <name evidence="3" type="ORF">JDP02_07000</name>
</gene>
<dbReference type="EMBL" id="JAEHFL010000009">
    <property type="protein sequence ID" value="MBK3428261.1"/>
    <property type="molecule type" value="Genomic_DNA"/>
</dbReference>
<feature type="domain" description="Putative heavy-metal chelation" evidence="1">
    <location>
        <begin position="111"/>
        <end position="231"/>
    </location>
</feature>
<proteinExistence type="predicted"/>
<dbReference type="SUPFAM" id="SSF159713">
    <property type="entry name" value="Dhaf3308-like"/>
    <property type="match status" value="1"/>
</dbReference>
<sequence>MSAWDLYDDLIDAIPRDIMVSRAAQGPRWTRVYNESPSCGMAMTMSATSRPAQMRAEYSGVPLRAIAQLAKSWNFSEASFGMAALNSYYATPSVADEHGFALADAPWPQIFDPFRNAVAGKKVAVIGHFPFAPKALNQAADFYMLERSLNEGDYPDSAAEYILPECDYVFITGSAFVNKTAPRLLELSRESFNVVLGPSTPLAPVLVEDYGVSQVTGMVPTSPLAMFEGLSGTDAGTTMFDWGHRVELSA</sequence>
<dbReference type="AlphaFoldDB" id="A0A8I1HQZ4"/>
<dbReference type="RefSeq" id="WP_005325917.1">
    <property type="nucleotide sequence ID" value="NZ_CP175764.1"/>
</dbReference>
<name>A0A8I1HQZ4_9CORY</name>
<dbReference type="Pfam" id="PF04016">
    <property type="entry name" value="DUF364"/>
    <property type="match status" value="1"/>
</dbReference>
<evidence type="ECO:0000313" key="3">
    <source>
        <dbReference type="EMBL" id="MBK3428261.1"/>
    </source>
</evidence>
<protein>
    <submittedName>
        <fullName evidence="3">DUF364 domain-containing protein</fullName>
    </submittedName>
</protein>
<comment type="caution">
    <text evidence="3">The sequence shown here is derived from an EMBL/GenBank/DDBJ whole genome shotgun (WGS) entry which is preliminary data.</text>
</comment>
<dbReference type="InterPro" id="IPR025251">
    <property type="entry name" value="DUF4213"/>
</dbReference>
<evidence type="ECO:0000259" key="1">
    <source>
        <dbReference type="Pfam" id="PF04016"/>
    </source>
</evidence>
<reference evidence="3 4" key="1">
    <citation type="submission" date="2020-12" db="EMBL/GenBank/DDBJ databases">
        <title>Draft genome sequence of the commensal strain Corynebacterium tuberculostearicum MFP09/CIP 102622 isolated from human skin.</title>
        <authorList>
            <person name="Boukerb A.M."/>
            <person name="Janvier X."/>
            <person name="Feuilloley M.G.J."/>
            <person name="Groboillot A."/>
        </authorList>
    </citation>
    <scope>NUCLEOTIDE SEQUENCE [LARGE SCALE GENOMIC DNA]</scope>
    <source>
        <strain evidence="3 4">CIP 102622</strain>
    </source>
</reference>
<accession>A0A8I1HQZ4</accession>
<evidence type="ECO:0000259" key="2">
    <source>
        <dbReference type="Pfam" id="PF13938"/>
    </source>
</evidence>
<dbReference type="Gene3D" id="3.30.390.100">
    <property type="match status" value="1"/>
</dbReference>
<keyword evidence="4" id="KW-1185">Reference proteome</keyword>
<evidence type="ECO:0000313" key="4">
    <source>
        <dbReference type="Proteomes" id="UP000603369"/>
    </source>
</evidence>
<dbReference type="Pfam" id="PF13938">
    <property type="entry name" value="DUF4213"/>
    <property type="match status" value="1"/>
</dbReference>
<dbReference type="InterPro" id="IPR007161">
    <property type="entry name" value="DUF364"/>
</dbReference>
<feature type="domain" description="DUF4213" evidence="2">
    <location>
        <begin position="7"/>
        <end position="89"/>
    </location>
</feature>
<dbReference type="Proteomes" id="UP000603369">
    <property type="component" value="Unassembled WGS sequence"/>
</dbReference>
<organism evidence="3 4">
    <name type="scientific">Corynebacterium tuberculostearicum</name>
    <dbReference type="NCBI Taxonomy" id="38304"/>
    <lineage>
        <taxon>Bacteria</taxon>
        <taxon>Bacillati</taxon>
        <taxon>Actinomycetota</taxon>
        <taxon>Actinomycetes</taxon>
        <taxon>Mycobacteriales</taxon>
        <taxon>Corynebacteriaceae</taxon>
        <taxon>Corynebacterium</taxon>
    </lineage>
</organism>